<evidence type="ECO:0000256" key="8">
    <source>
        <dbReference type="ARBA" id="ARBA00023295"/>
    </source>
</evidence>
<dbReference type="EMBL" id="RYZW01000151">
    <property type="protein sequence ID" value="TDZ40841.1"/>
    <property type="molecule type" value="Genomic_DNA"/>
</dbReference>
<dbReference type="GO" id="GO:0008270">
    <property type="term" value="F:zinc ion binding"/>
    <property type="evidence" value="ECO:0007669"/>
    <property type="project" value="InterPro"/>
</dbReference>
<keyword evidence="5" id="KW-0238">DNA-binding</keyword>
<evidence type="ECO:0000256" key="5">
    <source>
        <dbReference type="ARBA" id="ARBA00023125"/>
    </source>
</evidence>
<evidence type="ECO:0000313" key="11">
    <source>
        <dbReference type="EMBL" id="TDZ40841.1"/>
    </source>
</evidence>
<dbReference type="PROSITE" id="PS50048">
    <property type="entry name" value="ZN2_CY6_FUNGAL_2"/>
    <property type="match status" value="1"/>
</dbReference>
<dbReference type="GO" id="GO:0045122">
    <property type="term" value="P:aflatoxin biosynthetic process"/>
    <property type="evidence" value="ECO:0007669"/>
    <property type="project" value="InterPro"/>
</dbReference>
<keyword evidence="3" id="KW-0378">Hydrolase</keyword>
<dbReference type="InterPro" id="IPR001138">
    <property type="entry name" value="Zn2Cys6_DnaBD"/>
</dbReference>
<dbReference type="InterPro" id="IPR013700">
    <property type="entry name" value="AflR"/>
</dbReference>
<keyword evidence="7" id="KW-0539">Nucleus</keyword>
<dbReference type="GO" id="GO:0003677">
    <property type="term" value="F:DNA binding"/>
    <property type="evidence" value="ECO:0007669"/>
    <property type="project" value="UniProtKB-KW"/>
</dbReference>
<feature type="compositionally biased region" description="Basic and acidic residues" evidence="9">
    <location>
        <begin position="170"/>
        <end position="186"/>
    </location>
</feature>
<organism evidence="11 12">
    <name type="scientific">Colletotrichum trifolii</name>
    <dbReference type="NCBI Taxonomy" id="5466"/>
    <lineage>
        <taxon>Eukaryota</taxon>
        <taxon>Fungi</taxon>
        <taxon>Dikarya</taxon>
        <taxon>Ascomycota</taxon>
        <taxon>Pezizomycotina</taxon>
        <taxon>Sordariomycetes</taxon>
        <taxon>Hypocreomycetidae</taxon>
        <taxon>Glomerellales</taxon>
        <taxon>Glomerellaceae</taxon>
        <taxon>Colletotrichum</taxon>
        <taxon>Colletotrichum orbiculare species complex</taxon>
    </lineage>
</organism>
<evidence type="ECO:0000256" key="1">
    <source>
        <dbReference type="ARBA" id="ARBA00008343"/>
    </source>
</evidence>
<dbReference type="GO" id="GO:0016798">
    <property type="term" value="F:hydrolase activity, acting on glycosyl bonds"/>
    <property type="evidence" value="ECO:0007669"/>
    <property type="project" value="UniProtKB-KW"/>
</dbReference>
<dbReference type="Gene3D" id="4.10.240.10">
    <property type="entry name" value="Zn(2)-C6 fungal-type DNA-binding domain"/>
    <property type="match status" value="1"/>
</dbReference>
<dbReference type="Pfam" id="PF00172">
    <property type="entry name" value="Zn_clus"/>
    <property type="match status" value="1"/>
</dbReference>
<feature type="region of interest" description="Disordered" evidence="9">
    <location>
        <begin position="170"/>
        <end position="196"/>
    </location>
</feature>
<reference evidence="11 12" key="1">
    <citation type="submission" date="2018-12" db="EMBL/GenBank/DDBJ databases">
        <title>Genome sequence and assembly of Colletotrichum trifolii.</title>
        <authorList>
            <person name="Gan P."/>
            <person name="Shirasu K."/>
        </authorList>
    </citation>
    <scope>NUCLEOTIDE SEQUENCE [LARGE SCALE GENOMIC DNA]</scope>
    <source>
        <strain evidence="11 12">543-2</strain>
    </source>
</reference>
<dbReference type="SUPFAM" id="SSF57701">
    <property type="entry name" value="Zn2/Cys6 DNA-binding domain"/>
    <property type="match status" value="1"/>
</dbReference>
<dbReference type="InterPro" id="IPR036864">
    <property type="entry name" value="Zn2-C6_fun-type_DNA-bd_sf"/>
</dbReference>
<evidence type="ECO:0000256" key="9">
    <source>
        <dbReference type="SAM" id="MobiDB-lite"/>
    </source>
</evidence>
<dbReference type="PROSITE" id="PS00463">
    <property type="entry name" value="ZN2_CY6_FUNGAL_1"/>
    <property type="match status" value="1"/>
</dbReference>
<feature type="domain" description="Zn(2)-C6 fungal-type" evidence="10">
    <location>
        <begin position="24"/>
        <end position="54"/>
    </location>
</feature>
<evidence type="ECO:0000256" key="4">
    <source>
        <dbReference type="ARBA" id="ARBA00023015"/>
    </source>
</evidence>
<accession>A0A4R8QR04</accession>
<protein>
    <submittedName>
        <fullName evidence="11">Monodictyphenone cluster transcription factor</fullName>
    </submittedName>
</protein>
<evidence type="ECO:0000256" key="2">
    <source>
        <dbReference type="ARBA" id="ARBA00022723"/>
    </source>
</evidence>
<dbReference type="PROSITE" id="PS00764">
    <property type="entry name" value="ENDONUCLEASE_III_1"/>
    <property type="match status" value="1"/>
</dbReference>
<keyword evidence="12" id="KW-1185">Reference proteome</keyword>
<evidence type="ECO:0000313" key="12">
    <source>
        <dbReference type="Proteomes" id="UP000295703"/>
    </source>
</evidence>
<feature type="region of interest" description="Disordered" evidence="9">
    <location>
        <begin position="63"/>
        <end position="90"/>
    </location>
</feature>
<gene>
    <name evidence="11" type="primary">mdpE-0</name>
    <name evidence="11" type="ORF">CTRI78_v010053</name>
</gene>
<dbReference type="PRINTS" id="PR00755">
    <property type="entry name" value="AFLATOXINBRP"/>
</dbReference>
<dbReference type="Proteomes" id="UP000295703">
    <property type="component" value="Unassembled WGS sequence"/>
</dbReference>
<dbReference type="Pfam" id="PF08493">
    <property type="entry name" value="AflR"/>
    <property type="match status" value="1"/>
</dbReference>
<evidence type="ECO:0000256" key="6">
    <source>
        <dbReference type="ARBA" id="ARBA00023163"/>
    </source>
</evidence>
<keyword evidence="6" id="KW-0804">Transcription</keyword>
<evidence type="ECO:0000256" key="3">
    <source>
        <dbReference type="ARBA" id="ARBA00022801"/>
    </source>
</evidence>
<dbReference type="GO" id="GO:0005634">
    <property type="term" value="C:nucleus"/>
    <property type="evidence" value="ECO:0007669"/>
    <property type="project" value="InterPro"/>
</dbReference>
<dbReference type="CDD" id="cd00067">
    <property type="entry name" value="GAL4"/>
    <property type="match status" value="1"/>
</dbReference>
<keyword evidence="4" id="KW-0805">Transcription regulation</keyword>
<dbReference type="SMART" id="SM00066">
    <property type="entry name" value="GAL4"/>
    <property type="match status" value="1"/>
</dbReference>
<name>A0A4R8QR04_COLTR</name>
<sequence>MATPTPIQDSIDAFRRKQRKVRQSCNACSSQKIRCGKQRPKCTRCTIKGLCCEYGMSMRTGERPRAVASPVGQRDAGNTTPISPGDAPRSTVENAFSLTQMNNASDHHSAGTDMDDVQDDIDWVLQATVGTPEFGLSSEHDGSLNQSYGLLPTPCTQEFSFSNFNHDDGLHLRSGDKQHPTRDHSDSAASQRSPSIDCDAFRPSMVHDCTTEALMLVADFHVLATGCLTAAKDPVSPLALGCYPDDAPREMGTVLSENRRALKRLDNLLDCRCSARQEILVLIYLAIAKVVEWYAAVLGGGGAEDDDDDEASRRRDDDAATPRMFRRIARTRSFVGSYSLDSDAQRLVSAHLVLTQLKDHVHPLLKRMRHRHPSAAAAAAASMAADASGSASSGRGAPGVIEHHYIALSEKLDRISAKANSIKQIC</sequence>
<comment type="similarity">
    <text evidence="1">Belongs to the Nth/MutY family.</text>
</comment>
<comment type="caution">
    <text evidence="11">The sequence shown here is derived from an EMBL/GenBank/DDBJ whole genome shotgun (WGS) entry which is preliminary data.</text>
</comment>
<dbReference type="AlphaFoldDB" id="A0A4R8QR04"/>
<proteinExistence type="inferred from homology"/>
<dbReference type="GO" id="GO:0000981">
    <property type="term" value="F:DNA-binding transcription factor activity, RNA polymerase II-specific"/>
    <property type="evidence" value="ECO:0007669"/>
    <property type="project" value="InterPro"/>
</dbReference>
<evidence type="ECO:0000256" key="7">
    <source>
        <dbReference type="ARBA" id="ARBA00023242"/>
    </source>
</evidence>
<keyword evidence="2" id="KW-0479">Metal-binding</keyword>
<dbReference type="InterPro" id="IPR004035">
    <property type="entry name" value="Endouclease-III_FeS-bd_BS"/>
</dbReference>
<evidence type="ECO:0000259" key="10">
    <source>
        <dbReference type="PROSITE" id="PS50048"/>
    </source>
</evidence>
<keyword evidence="8" id="KW-0326">Glycosidase</keyword>